<organism evidence="1">
    <name type="scientific">Anguilla anguilla</name>
    <name type="common">European freshwater eel</name>
    <name type="synonym">Muraena anguilla</name>
    <dbReference type="NCBI Taxonomy" id="7936"/>
    <lineage>
        <taxon>Eukaryota</taxon>
        <taxon>Metazoa</taxon>
        <taxon>Chordata</taxon>
        <taxon>Craniata</taxon>
        <taxon>Vertebrata</taxon>
        <taxon>Euteleostomi</taxon>
        <taxon>Actinopterygii</taxon>
        <taxon>Neopterygii</taxon>
        <taxon>Teleostei</taxon>
        <taxon>Anguilliformes</taxon>
        <taxon>Anguillidae</taxon>
        <taxon>Anguilla</taxon>
    </lineage>
</organism>
<dbReference type="EMBL" id="GBXM01052458">
    <property type="protein sequence ID" value="JAH56119.1"/>
    <property type="molecule type" value="Transcribed_RNA"/>
</dbReference>
<name>A0A0E9TQW4_ANGAN</name>
<dbReference type="AlphaFoldDB" id="A0A0E9TQW4"/>
<proteinExistence type="predicted"/>
<reference evidence="1" key="1">
    <citation type="submission" date="2014-11" db="EMBL/GenBank/DDBJ databases">
        <authorList>
            <person name="Amaro Gonzalez C."/>
        </authorList>
    </citation>
    <scope>NUCLEOTIDE SEQUENCE</scope>
</reference>
<protein>
    <submittedName>
        <fullName evidence="1">Uncharacterized protein</fullName>
    </submittedName>
</protein>
<reference evidence="1" key="2">
    <citation type="journal article" date="2015" name="Fish Shellfish Immunol.">
        <title>Early steps in the European eel (Anguilla anguilla)-Vibrio vulnificus interaction in the gills: Role of the RtxA13 toxin.</title>
        <authorList>
            <person name="Callol A."/>
            <person name="Pajuelo D."/>
            <person name="Ebbesson L."/>
            <person name="Teles M."/>
            <person name="MacKenzie S."/>
            <person name="Amaro C."/>
        </authorList>
    </citation>
    <scope>NUCLEOTIDE SEQUENCE</scope>
</reference>
<accession>A0A0E9TQW4</accession>
<sequence length="41" mass="4493">MLTVAIPVVHTKLMYCWVAVNPGFQCEDLFLSIKTVPASGL</sequence>
<evidence type="ECO:0000313" key="1">
    <source>
        <dbReference type="EMBL" id="JAH56119.1"/>
    </source>
</evidence>